<dbReference type="InterPro" id="IPR025965">
    <property type="entry name" value="FlgD/Vpr_Ig-like"/>
</dbReference>
<evidence type="ECO:0000313" key="4">
    <source>
        <dbReference type="Proteomes" id="UP000736328"/>
    </source>
</evidence>
<gene>
    <name evidence="3" type="ORF">HY768_00470</name>
</gene>
<dbReference type="Pfam" id="PF13860">
    <property type="entry name" value="FlgD_ig"/>
    <property type="match status" value="1"/>
</dbReference>
<dbReference type="Proteomes" id="UP000736328">
    <property type="component" value="Unassembled WGS sequence"/>
</dbReference>
<accession>A0A933I9B5</accession>
<organism evidence="3 4">
    <name type="scientific">candidate division TA06 bacterium</name>
    <dbReference type="NCBI Taxonomy" id="2250710"/>
    <lineage>
        <taxon>Bacteria</taxon>
        <taxon>Bacteria division TA06</taxon>
    </lineage>
</organism>
<dbReference type="AlphaFoldDB" id="A0A933I9B5"/>
<dbReference type="EMBL" id="JACQXR010000005">
    <property type="protein sequence ID" value="MBI4725697.1"/>
    <property type="molecule type" value="Genomic_DNA"/>
</dbReference>
<evidence type="ECO:0000313" key="3">
    <source>
        <dbReference type="EMBL" id="MBI4725697.1"/>
    </source>
</evidence>
<dbReference type="NCBIfam" id="TIGR04183">
    <property type="entry name" value="Por_Secre_tail"/>
    <property type="match status" value="1"/>
</dbReference>
<dbReference type="InterPro" id="IPR026444">
    <property type="entry name" value="Secre_tail"/>
</dbReference>
<reference evidence="3" key="1">
    <citation type="submission" date="2020-07" db="EMBL/GenBank/DDBJ databases">
        <title>Huge and variable diversity of episymbiotic CPR bacteria and DPANN archaea in groundwater ecosystems.</title>
        <authorList>
            <person name="He C.Y."/>
            <person name="Keren R."/>
            <person name="Whittaker M."/>
            <person name="Farag I.F."/>
            <person name="Doudna J."/>
            <person name="Cate J.H.D."/>
            <person name="Banfield J.F."/>
        </authorList>
    </citation>
    <scope>NUCLEOTIDE SEQUENCE</scope>
    <source>
        <strain evidence="3">NC_groundwater_1520_Pr4_B-0.1um_53_5</strain>
    </source>
</reference>
<feature type="signal peptide" evidence="1">
    <location>
        <begin position="1"/>
        <end position="21"/>
    </location>
</feature>
<evidence type="ECO:0000259" key="2">
    <source>
        <dbReference type="Pfam" id="PF13860"/>
    </source>
</evidence>
<name>A0A933I9B5_UNCT6</name>
<comment type="caution">
    <text evidence="3">The sequence shown here is derived from an EMBL/GenBank/DDBJ whole genome shotgun (WGS) entry which is preliminary data.</text>
</comment>
<protein>
    <submittedName>
        <fullName evidence="3">T9SS type A sorting domain-containing protein</fullName>
    </submittedName>
</protein>
<feature type="domain" description="FlgD/Vpr Ig-like" evidence="2">
    <location>
        <begin position="905"/>
        <end position="968"/>
    </location>
</feature>
<evidence type="ECO:0000256" key="1">
    <source>
        <dbReference type="SAM" id="SignalP"/>
    </source>
</evidence>
<feature type="chain" id="PRO_5037461125" evidence="1">
    <location>
        <begin position="22"/>
        <end position="979"/>
    </location>
</feature>
<dbReference type="Gene3D" id="2.60.40.4070">
    <property type="match status" value="1"/>
</dbReference>
<sequence>MKRILFSAVAGLIFFSSSGFAVWHARSHNAGLLELRVSNYGTFGFQDACYWPKGSGESYIYGAGVWVGAIKGNPQDTASLSADISDVDTTIFLNSTVVLDSSGGAAQIENEIVHYRTKTDTTITGCLRGFAGTLRTSHLQGALLQKKVLHVTVGYNPSNGTTEFVPGDLPNEAGYTNPDERVLFSDDPADTSLWPLRDAGGKPVVRSTQDSYGMLNDQDSARNITPLKIKIEQIGYSWSYHFYEDFVFLTCRIINNAPDSLQHLYLGLACDADIGDYSDDLVSFDSPRNLGYAYDSDSSEWGHKPGYLGFDFLESPLDTNGQQLGLTAFKIMRNPSTPGEGEPDPGNDDQAYQLLSGYNYTSSRYHPFDTISTPTDVRFLQGTGPFDLAGGDTVRVVIAVIAGANLSDLQDNSDLAQNLYDIGFITDYVKVISPNGGEEIGGAFNITWEDSSAIGDTLRVGLAYSRDGGKTYPDIVADTADAHWYPWNTLNVPDGCRYKIRATVHDSICVGEDASDSIFTINNPGVNGVPDVVFLSPQRGNLSGTVPIEWWAKDADHDTLRMAFFLRPVNQANWTAVDTNQINDGFYSWNTYLINNGDYYLKIAAYDAVSSGSDSSVNFISIVNDHGIAAEVTHTAGGCNALAVQALSYEPENFTGHIYEARCNRIQPSAVSGQPLYTYNFHDITLGSTLFINQPLSTRLDGNLYVDYSPLIDGLVLEMDTQVDPASFRFTDFSESTSVSGFNGVLQIQNEDTLGTAPPLISANWAWRGSDYIVSWIKYPPDTLKLTLQICDKTNNVYVPGGKKIGDHWHFGLTLDSAETYVPTQKGFYLCGGYFWFNKAGTMSIPPGAGDIWRIASSGHKVPSEGNIYSFTAPTGVDADAGPAQPSLEYKLAQNYPNPFGAQTAIHYQIKSKCPVKLAVYNIAGQLVRTVVQETQNAGDYRVNWNGRDDYGRKAASGIYFYRLSANNISLVKKLTLIR</sequence>
<proteinExistence type="predicted"/>
<keyword evidence="1" id="KW-0732">Signal</keyword>